<dbReference type="Pfam" id="PF13563">
    <property type="entry name" value="2_5_RNA_ligase2"/>
    <property type="match status" value="1"/>
</dbReference>
<dbReference type="KEGG" id="cmet:K6K41_15155"/>
<accession>A0A9E6R578</accession>
<dbReference type="Proteomes" id="UP000825701">
    <property type="component" value="Chromosome"/>
</dbReference>
<dbReference type="EMBL" id="CP081869">
    <property type="protein sequence ID" value="QZN98420.1"/>
    <property type="molecule type" value="Genomic_DNA"/>
</dbReference>
<evidence type="ECO:0000313" key="1">
    <source>
        <dbReference type="EMBL" id="QZN98420.1"/>
    </source>
</evidence>
<name>A0A9E6R578_9HYPH</name>
<gene>
    <name evidence="1" type="ORF">K6K41_15155</name>
</gene>
<keyword evidence="1" id="KW-0436">Ligase</keyword>
<keyword evidence="2" id="KW-1185">Reference proteome</keyword>
<dbReference type="GO" id="GO:0016874">
    <property type="term" value="F:ligase activity"/>
    <property type="evidence" value="ECO:0007669"/>
    <property type="project" value="UniProtKB-KW"/>
</dbReference>
<reference evidence="1" key="1">
    <citation type="submission" date="2021-08" db="EMBL/GenBank/DDBJ databases">
        <authorList>
            <person name="Zhang H."/>
            <person name="Xu M."/>
            <person name="Yu Z."/>
            <person name="Yang L."/>
            <person name="Cai Y."/>
        </authorList>
    </citation>
    <scope>NUCLEOTIDE SEQUENCE</scope>
    <source>
        <strain evidence="1">CHL1</strain>
    </source>
</reference>
<dbReference type="AlphaFoldDB" id="A0A9E6R578"/>
<proteinExistence type="predicted"/>
<dbReference type="RefSeq" id="WP_261401339.1">
    <property type="nucleotide sequence ID" value="NZ_CP081869.1"/>
</dbReference>
<dbReference type="Gene3D" id="3.90.1140.10">
    <property type="entry name" value="Cyclic phosphodiesterase"/>
    <property type="match status" value="1"/>
</dbReference>
<sequence length="186" mass="20451">MTDPAPLILTLRLDADRQARFDALRAMYFPPERNFLAAHVTLFHKLPGDALSAIVFRLSRLAEGTPPPEVKVEAPYLIGRGVAFRLASPAADALRRDLAQDWRDWLTPQDRGKSRLHVTVQNKVLAAEAKALLSNLSPDFSPSAFKSPGLDLWRYLGGPWEHEAGFEFTAVSAPLPLAGEGKGEGR</sequence>
<evidence type="ECO:0000313" key="2">
    <source>
        <dbReference type="Proteomes" id="UP000825701"/>
    </source>
</evidence>
<organism evidence="1 2">
    <name type="scientific">Chenggangzhangella methanolivorans</name>
    <dbReference type="NCBI Taxonomy" id="1437009"/>
    <lineage>
        <taxon>Bacteria</taxon>
        <taxon>Pseudomonadati</taxon>
        <taxon>Pseudomonadota</taxon>
        <taxon>Alphaproteobacteria</taxon>
        <taxon>Hyphomicrobiales</taxon>
        <taxon>Methylopilaceae</taxon>
        <taxon>Chenggangzhangella</taxon>
    </lineage>
</organism>
<protein>
    <submittedName>
        <fullName evidence="1">2'-5' RNA ligase family protein</fullName>
    </submittedName>
</protein>